<sequence length="442" mass="50670">MILRDISPLLQGLLFGSQYPSNLAASDFAPNCPIDLPFSCTNDTSISDLCCFEYPGGILLQTQFWNYAPSKPNLNQTELEEELGPISSFTIHGLWPDDCSGGYPQFCRRNLFIDDVYYLLKSKELNGDDPSLPISGEDLLEKLDTYWKSNNGNHESLWIHEYNKHGTCLSTLQPNCYKRWAGVDNNEANLSDQYYKKRAVYDYFRVSYDLFAKLDSYKMLEKHGISPSNTTSYSKAEILQALSSEFDGVEAHINCDSKNALTEIWYYHHLKGSILDEQFQPIPSLKSFSRCKDEGIKYYPKGYNPRRNYPPGKKPALRGTLRVSDYGGFLIKNGKWMTKGTPANFELIKAAFGNFYLKSRNGFCSVKDENSNELVCRGRSQQLATQFEYDEETGLIGYSGSFEWATDKYPKNSRTRRESIFSVSNGQNKELKYKFKLRFNKR</sequence>
<keyword evidence="6" id="KW-0926">Vacuole</keyword>
<accession>A0ABR4NU85</accession>
<comment type="similarity">
    <text evidence="3 16">Belongs to the RNase T2 family.</text>
</comment>
<protein>
    <recommendedName>
        <fullName evidence="15">Ribonuclease T2-like</fullName>
        <ecNumber evidence="4">4.6.1.19</ecNumber>
    </recommendedName>
</protein>
<evidence type="ECO:0000256" key="6">
    <source>
        <dbReference type="ARBA" id="ARBA00022554"/>
    </source>
</evidence>
<comment type="caution">
    <text evidence="18">The sequence shown here is derived from an EMBL/GenBank/DDBJ whole genome shotgun (WGS) entry which is preliminary data.</text>
</comment>
<dbReference type="CDD" id="cd01061">
    <property type="entry name" value="RNase_T2_euk"/>
    <property type="match status" value="1"/>
</dbReference>
<dbReference type="EMBL" id="JBEVYD010000005">
    <property type="protein sequence ID" value="KAL3232223.1"/>
    <property type="molecule type" value="Genomic_DNA"/>
</dbReference>
<dbReference type="PANTHER" id="PTHR11240:SF22">
    <property type="entry name" value="RIBONUCLEASE T2"/>
    <property type="match status" value="1"/>
</dbReference>
<dbReference type="Pfam" id="PF00445">
    <property type="entry name" value="Ribonuclease_T2"/>
    <property type="match status" value="1"/>
</dbReference>
<dbReference type="InterPro" id="IPR033697">
    <property type="entry name" value="Ribonuclease_T2_eukaryotic"/>
</dbReference>
<dbReference type="SUPFAM" id="SSF55895">
    <property type="entry name" value="Ribonuclease Rh-like"/>
    <property type="match status" value="1"/>
</dbReference>
<evidence type="ECO:0000256" key="10">
    <source>
        <dbReference type="ARBA" id="ARBA00022801"/>
    </source>
</evidence>
<dbReference type="InterPro" id="IPR001568">
    <property type="entry name" value="RNase_T2-like"/>
</dbReference>
<evidence type="ECO:0000256" key="11">
    <source>
        <dbReference type="ARBA" id="ARBA00023157"/>
    </source>
</evidence>
<evidence type="ECO:0000256" key="4">
    <source>
        <dbReference type="ARBA" id="ARBA00012571"/>
    </source>
</evidence>
<evidence type="ECO:0000256" key="3">
    <source>
        <dbReference type="ARBA" id="ARBA00007469"/>
    </source>
</evidence>
<dbReference type="Gene3D" id="3.90.730.10">
    <property type="entry name" value="Ribonuclease T2-like"/>
    <property type="match status" value="1"/>
</dbReference>
<evidence type="ECO:0000256" key="2">
    <source>
        <dbReference type="ARBA" id="ARBA00004496"/>
    </source>
</evidence>
<comment type="function">
    <text evidence="14">Rnase which modulates cell survival under stress conditions. Released from the vacuole to the cytoplasm during stress to promote tRNA and rRNA cleavage and to activate separately a downstream pathway that promotes cell death. Involved in cell size, vacuolar morphology and growth at high temperatures and high salt concentration.</text>
</comment>
<gene>
    <name evidence="18" type="ORF">RNJ44_04139</name>
</gene>
<feature type="domain" description="RNase T2-like C-terminal" evidence="17">
    <location>
        <begin position="318"/>
        <end position="435"/>
    </location>
</feature>
<evidence type="ECO:0000256" key="5">
    <source>
        <dbReference type="ARBA" id="ARBA00022490"/>
    </source>
</evidence>
<evidence type="ECO:0000256" key="14">
    <source>
        <dbReference type="ARBA" id="ARBA00025494"/>
    </source>
</evidence>
<keyword evidence="19" id="KW-1185">Reference proteome</keyword>
<evidence type="ECO:0000256" key="7">
    <source>
        <dbReference type="ARBA" id="ARBA00022722"/>
    </source>
</evidence>
<dbReference type="EC" id="4.6.1.19" evidence="4"/>
<evidence type="ECO:0000256" key="12">
    <source>
        <dbReference type="ARBA" id="ARBA00023180"/>
    </source>
</evidence>
<keyword evidence="5" id="KW-0963">Cytoplasm</keyword>
<dbReference type="PANTHER" id="PTHR11240">
    <property type="entry name" value="RIBONUCLEASE T2"/>
    <property type="match status" value="1"/>
</dbReference>
<proteinExistence type="inferred from homology"/>
<keyword evidence="13" id="KW-0456">Lyase</keyword>
<dbReference type="PROSITE" id="PS00530">
    <property type="entry name" value="RNASE_T2_1"/>
    <property type="match status" value="1"/>
</dbReference>
<dbReference type="Proteomes" id="UP001623330">
    <property type="component" value="Unassembled WGS sequence"/>
</dbReference>
<keyword evidence="7" id="KW-0540">Nuclease</keyword>
<dbReference type="InterPro" id="IPR018188">
    <property type="entry name" value="RNase_T2_His_AS_1"/>
</dbReference>
<keyword evidence="9" id="KW-0255">Endonuclease</keyword>
<evidence type="ECO:0000313" key="19">
    <source>
        <dbReference type="Proteomes" id="UP001623330"/>
    </source>
</evidence>
<name>A0ABR4NU85_9SACH</name>
<evidence type="ECO:0000256" key="9">
    <source>
        <dbReference type="ARBA" id="ARBA00022759"/>
    </source>
</evidence>
<comment type="subcellular location">
    <subcellularLocation>
        <location evidence="2">Cytoplasm</location>
    </subcellularLocation>
    <subcellularLocation>
        <location evidence="1">Vacuole lumen</location>
    </subcellularLocation>
</comment>
<evidence type="ECO:0000256" key="8">
    <source>
        <dbReference type="ARBA" id="ARBA00022729"/>
    </source>
</evidence>
<organism evidence="18 19">
    <name type="scientific">Nakaseomyces bracarensis</name>
    <dbReference type="NCBI Taxonomy" id="273131"/>
    <lineage>
        <taxon>Eukaryota</taxon>
        <taxon>Fungi</taxon>
        <taxon>Dikarya</taxon>
        <taxon>Ascomycota</taxon>
        <taxon>Saccharomycotina</taxon>
        <taxon>Saccharomycetes</taxon>
        <taxon>Saccharomycetales</taxon>
        <taxon>Saccharomycetaceae</taxon>
        <taxon>Nakaseomyces</taxon>
    </lineage>
</organism>
<evidence type="ECO:0000256" key="13">
    <source>
        <dbReference type="ARBA" id="ARBA00023239"/>
    </source>
</evidence>
<keyword evidence="12" id="KW-0325">Glycoprotein</keyword>
<keyword evidence="10" id="KW-0378">Hydrolase</keyword>
<evidence type="ECO:0000313" key="18">
    <source>
        <dbReference type="EMBL" id="KAL3232223.1"/>
    </source>
</evidence>
<keyword evidence="8" id="KW-0732">Signal</keyword>
<dbReference type="InterPro" id="IPR057328">
    <property type="entry name" value="RNaseT2L_C"/>
</dbReference>
<dbReference type="Pfam" id="PF25488">
    <property type="entry name" value="RNaseT2L_C"/>
    <property type="match status" value="1"/>
</dbReference>
<evidence type="ECO:0000256" key="16">
    <source>
        <dbReference type="RuleBase" id="RU004328"/>
    </source>
</evidence>
<reference evidence="18 19" key="1">
    <citation type="submission" date="2024-05" db="EMBL/GenBank/DDBJ databases">
        <title>Long read based assembly of the Candida bracarensis genome reveals expanded adhesin content.</title>
        <authorList>
            <person name="Marcet-Houben M."/>
            <person name="Ksiezopolska E."/>
            <person name="Gabaldon T."/>
        </authorList>
    </citation>
    <scope>NUCLEOTIDE SEQUENCE [LARGE SCALE GENOMIC DNA]</scope>
    <source>
        <strain evidence="18 19">CBM6</strain>
    </source>
</reference>
<evidence type="ECO:0000256" key="1">
    <source>
        <dbReference type="ARBA" id="ARBA00004410"/>
    </source>
</evidence>
<evidence type="ECO:0000256" key="15">
    <source>
        <dbReference type="ARBA" id="ARBA00071169"/>
    </source>
</evidence>
<evidence type="ECO:0000259" key="17">
    <source>
        <dbReference type="Pfam" id="PF25488"/>
    </source>
</evidence>
<dbReference type="InterPro" id="IPR036430">
    <property type="entry name" value="RNase_T2-like_sf"/>
</dbReference>
<dbReference type="PROSITE" id="PS00531">
    <property type="entry name" value="RNASE_T2_2"/>
    <property type="match status" value="1"/>
</dbReference>
<keyword evidence="11" id="KW-1015">Disulfide bond</keyword>
<dbReference type="InterPro" id="IPR033130">
    <property type="entry name" value="RNase_T2_His_AS_2"/>
</dbReference>